<dbReference type="AlphaFoldDB" id="A0A2M7AP20"/>
<protein>
    <submittedName>
        <fullName evidence="1">Uncharacterized protein</fullName>
    </submittedName>
</protein>
<sequence length="304" mass="33372">MAESQTHDSTDNQLSLERQREIVHAVREVLPEGRYGLRGAIEQSGLQNIQYDKRYDLVYAEVYIGTPSSGVVAYECASGSVFAEDILENLGCDAQLATAGAGENKYIFASDTVLLLPGGRVFRVAPIYPTLTEIEPGQHFSKVRDTPELLEYVEKIRAGVFPITMNPDRSFPLSAFHKGGLYETTGIGLLEVTPDGIILEHSTLVGDGSRRSQSFNVQIEIPRGKDLYECPADFDVLVEAGVSIPSYDEKPGLTLGGSRITRTIGKSSHPLTDDRIKSSRLMGFKRDSVAVSQIIRSLSHFFAK</sequence>
<gene>
    <name evidence="1" type="ORF">COS81_01280</name>
</gene>
<evidence type="ECO:0000313" key="2">
    <source>
        <dbReference type="Proteomes" id="UP000229916"/>
    </source>
</evidence>
<accession>A0A2M7AP20</accession>
<name>A0A2M7AP20_UNCKA</name>
<dbReference type="EMBL" id="PEWD01000028">
    <property type="protein sequence ID" value="PIU69128.1"/>
    <property type="molecule type" value="Genomic_DNA"/>
</dbReference>
<proteinExistence type="predicted"/>
<dbReference type="Proteomes" id="UP000229916">
    <property type="component" value="Unassembled WGS sequence"/>
</dbReference>
<evidence type="ECO:0000313" key="1">
    <source>
        <dbReference type="EMBL" id="PIU69128.1"/>
    </source>
</evidence>
<comment type="caution">
    <text evidence="1">The sequence shown here is derived from an EMBL/GenBank/DDBJ whole genome shotgun (WGS) entry which is preliminary data.</text>
</comment>
<organism evidence="1 2">
    <name type="scientific">candidate division WWE3 bacterium CG06_land_8_20_14_3_00_42_16</name>
    <dbReference type="NCBI Taxonomy" id="1975083"/>
    <lineage>
        <taxon>Bacteria</taxon>
        <taxon>Katanobacteria</taxon>
    </lineage>
</organism>
<reference evidence="2" key="1">
    <citation type="submission" date="2017-09" db="EMBL/GenBank/DDBJ databases">
        <title>Depth-based differentiation of microbial function through sediment-hosted aquifers and enrichment of novel symbionts in the deep terrestrial subsurface.</title>
        <authorList>
            <person name="Probst A.J."/>
            <person name="Ladd B."/>
            <person name="Jarett J.K."/>
            <person name="Geller-Mcgrath D.E."/>
            <person name="Sieber C.M.K."/>
            <person name="Emerson J.B."/>
            <person name="Anantharaman K."/>
            <person name="Thomas B.C."/>
            <person name="Malmstrom R."/>
            <person name="Stieglmeier M."/>
            <person name="Klingl A."/>
            <person name="Woyke T."/>
            <person name="Ryan C.M."/>
            <person name="Banfield J.F."/>
        </authorList>
    </citation>
    <scope>NUCLEOTIDE SEQUENCE [LARGE SCALE GENOMIC DNA]</scope>
</reference>